<keyword evidence="3" id="KW-1185">Reference proteome</keyword>
<organism evidence="2 3">
    <name type="scientific">Novosphingobium aquiterrae</name>
    <dbReference type="NCBI Taxonomy" id="624388"/>
    <lineage>
        <taxon>Bacteria</taxon>
        <taxon>Pseudomonadati</taxon>
        <taxon>Pseudomonadota</taxon>
        <taxon>Alphaproteobacteria</taxon>
        <taxon>Sphingomonadales</taxon>
        <taxon>Sphingomonadaceae</taxon>
        <taxon>Novosphingobium</taxon>
    </lineage>
</organism>
<comment type="caution">
    <text evidence="2">The sequence shown here is derived from an EMBL/GenBank/DDBJ whole genome shotgun (WGS) entry which is preliminary data.</text>
</comment>
<reference evidence="2 3" key="1">
    <citation type="submission" date="2024-09" db="EMBL/GenBank/DDBJ databases">
        <authorList>
            <person name="Sun Q."/>
            <person name="Mori K."/>
        </authorList>
    </citation>
    <scope>NUCLEOTIDE SEQUENCE [LARGE SCALE GENOMIC DNA]</scope>
    <source>
        <strain evidence="2 3">NCAIM B.02537</strain>
    </source>
</reference>
<proteinExistence type="predicted"/>
<evidence type="ECO:0000313" key="2">
    <source>
        <dbReference type="EMBL" id="MFC0588083.1"/>
    </source>
</evidence>
<keyword evidence="1" id="KW-0732">Signal</keyword>
<dbReference type="RefSeq" id="WP_379479593.1">
    <property type="nucleotide sequence ID" value="NZ_JBHLTL010000001.1"/>
</dbReference>
<dbReference type="Proteomes" id="UP001589943">
    <property type="component" value="Unassembled WGS sequence"/>
</dbReference>
<dbReference type="EMBL" id="JBHLTL010000001">
    <property type="protein sequence ID" value="MFC0588083.1"/>
    <property type="molecule type" value="Genomic_DNA"/>
</dbReference>
<evidence type="ECO:0000313" key="3">
    <source>
        <dbReference type="Proteomes" id="UP001589943"/>
    </source>
</evidence>
<protein>
    <recommendedName>
        <fullName evidence="4">Lipoprotein</fullName>
    </recommendedName>
</protein>
<evidence type="ECO:0008006" key="4">
    <source>
        <dbReference type="Google" id="ProtNLM"/>
    </source>
</evidence>
<feature type="chain" id="PRO_5047538439" description="Lipoprotein" evidence="1">
    <location>
        <begin position="35"/>
        <end position="128"/>
    </location>
</feature>
<accession>A0ABV6PGA0</accession>
<gene>
    <name evidence="2" type="ORF">ACFFF7_01515</name>
</gene>
<name>A0ABV6PGA0_9SPHN</name>
<sequence length="128" mass="13732">MNRLLPLWLSLSKAPRIVLSIVALTVAACTQSQADADDGEAIYCALGGTSVFKPDCRLERTTIDAQAVYVLRHPDGAFRRLQASADGQHLEAADGADASQSALKGDRWEVILGGDKYVIPVKANVRLP</sequence>
<evidence type="ECO:0000256" key="1">
    <source>
        <dbReference type="SAM" id="SignalP"/>
    </source>
</evidence>
<dbReference type="PROSITE" id="PS51257">
    <property type="entry name" value="PROKAR_LIPOPROTEIN"/>
    <property type="match status" value="1"/>
</dbReference>
<feature type="signal peptide" evidence="1">
    <location>
        <begin position="1"/>
        <end position="34"/>
    </location>
</feature>